<feature type="domain" description="Growth arrest-specific protein 8" evidence="14">
    <location>
        <begin position="38"/>
        <end position="237"/>
    </location>
</feature>
<keyword evidence="9" id="KW-0969">Cilium</keyword>
<evidence type="ECO:0000256" key="5">
    <source>
        <dbReference type="ARBA" id="ARBA00022490"/>
    </source>
</evidence>
<dbReference type="GO" id="GO:0031514">
    <property type="term" value="C:motile cilium"/>
    <property type="evidence" value="ECO:0007669"/>
    <property type="project" value="UniProtKB-SubCell"/>
</dbReference>
<keyword evidence="10" id="KW-0206">Cytoskeleton</keyword>
<evidence type="ECO:0000313" key="16">
    <source>
        <dbReference type="Proteomes" id="UP000517892"/>
    </source>
</evidence>
<dbReference type="GO" id="GO:0008017">
    <property type="term" value="F:microtubule binding"/>
    <property type="evidence" value="ECO:0007669"/>
    <property type="project" value="InterPro"/>
</dbReference>
<keyword evidence="8 13" id="KW-0175">Coiled coil</keyword>
<feature type="coiled-coil region" evidence="13">
    <location>
        <begin position="65"/>
        <end position="151"/>
    </location>
</feature>
<dbReference type="EMBL" id="VYZI01000085">
    <property type="protein sequence ID" value="NWR72268.1"/>
    <property type="molecule type" value="Genomic_DNA"/>
</dbReference>
<protein>
    <recommendedName>
        <fullName evidence="4">Dynein regulatory complex subunit 4</fullName>
    </recommendedName>
    <alternativeName>
        <fullName evidence="12">Growth arrest-specific protein 8</fullName>
    </alternativeName>
</protein>
<dbReference type="GO" id="GO:0031267">
    <property type="term" value="F:small GTPase binding"/>
    <property type="evidence" value="ECO:0007669"/>
    <property type="project" value="InterPro"/>
</dbReference>
<evidence type="ECO:0000256" key="13">
    <source>
        <dbReference type="SAM" id="Coils"/>
    </source>
</evidence>
<evidence type="ECO:0000256" key="4">
    <source>
        <dbReference type="ARBA" id="ARBA00021301"/>
    </source>
</evidence>
<dbReference type="PANTHER" id="PTHR31543">
    <property type="entry name" value="DYNEIN REGULATORY COMPLEX SUBUNIT 4"/>
    <property type="match status" value="1"/>
</dbReference>
<keyword evidence="11" id="KW-0966">Cell projection</keyword>
<dbReference type="InterPro" id="IPR025593">
    <property type="entry name" value="GAS8_dom"/>
</dbReference>
<dbReference type="GO" id="GO:0005794">
    <property type="term" value="C:Golgi apparatus"/>
    <property type="evidence" value="ECO:0007669"/>
    <property type="project" value="TreeGrafter"/>
</dbReference>
<evidence type="ECO:0000256" key="9">
    <source>
        <dbReference type="ARBA" id="ARBA00023069"/>
    </source>
</evidence>
<name>A0A7K4ZNA3_9AVES</name>
<evidence type="ECO:0000256" key="8">
    <source>
        <dbReference type="ARBA" id="ARBA00023054"/>
    </source>
</evidence>
<evidence type="ECO:0000256" key="6">
    <source>
        <dbReference type="ARBA" id="ARBA00022701"/>
    </source>
</evidence>
<accession>A0A7K4ZNA3</accession>
<keyword evidence="6" id="KW-0493">Microtubule</keyword>
<evidence type="ECO:0000256" key="1">
    <source>
        <dbReference type="ARBA" id="ARBA00004230"/>
    </source>
</evidence>
<comment type="similarity">
    <text evidence="3">Belongs to the DRC4 family.</text>
</comment>
<dbReference type="InterPro" id="IPR039308">
    <property type="entry name" value="GAS8"/>
</dbReference>
<dbReference type="Proteomes" id="UP000517892">
    <property type="component" value="Unassembled WGS sequence"/>
</dbReference>
<comment type="subcellular location">
    <subcellularLocation>
        <location evidence="1">Cell projection</location>
        <location evidence="1">Cilium</location>
        <location evidence="1">Flagellum</location>
    </subcellularLocation>
    <subcellularLocation>
        <location evidence="2">Cytoplasm</location>
        <location evidence="2">Cytoskeleton</location>
    </subcellularLocation>
</comment>
<keyword evidence="7" id="KW-0282">Flagellum</keyword>
<keyword evidence="16" id="KW-1185">Reference proteome</keyword>
<keyword evidence="5" id="KW-0963">Cytoplasm</keyword>
<evidence type="ECO:0000256" key="3">
    <source>
        <dbReference type="ARBA" id="ARBA00009859"/>
    </source>
</evidence>
<dbReference type="AlphaFoldDB" id="A0A7K4ZNA3"/>
<comment type="caution">
    <text evidence="15">The sequence shown here is derived from an EMBL/GenBank/DDBJ whole genome shotgun (WGS) entry which is preliminary data.</text>
</comment>
<evidence type="ECO:0000259" key="14">
    <source>
        <dbReference type="Pfam" id="PF13851"/>
    </source>
</evidence>
<evidence type="ECO:0000313" key="15">
    <source>
        <dbReference type="EMBL" id="NWR72268.1"/>
    </source>
</evidence>
<evidence type="ECO:0000256" key="10">
    <source>
        <dbReference type="ARBA" id="ARBA00023212"/>
    </source>
</evidence>
<reference evidence="15 16" key="1">
    <citation type="submission" date="2019-09" db="EMBL/GenBank/DDBJ databases">
        <title>Bird 10,000 Genomes (B10K) Project - Family phase.</title>
        <authorList>
            <person name="Zhang G."/>
        </authorList>
    </citation>
    <scope>NUCLEOTIDE SEQUENCE [LARGE SCALE GENOMIC DNA]</scope>
    <source>
        <strain evidence="15">B10K-DU-017-25</strain>
        <tissue evidence="15">Mixed tissue sample</tissue>
    </source>
</reference>
<evidence type="ECO:0000256" key="7">
    <source>
        <dbReference type="ARBA" id="ARBA00022846"/>
    </source>
</evidence>
<sequence length="281" mass="33420">EIEAKYWEKMQIQRDDLHSRKKMEICEVEERKNSHINELMRNHEKVFNDIKNYYEDINHQNTAHNSLLKEEMEEMTERENRWKKERAEVLLQYKQLKETLDLTQEEVADLQKKLIRYDFDKEALKNAKGHLKITQKELKDLQWEHEVLVQRFSKVQAERDELYKRFTKAIYEVQQKTGFKNLLLERKLKGFHSILERKEAELSEILAASNLDPSTRSVVTQKLEDVLNSKDTTIKDLQLQLARLCKAHNDMLQAFKGKLAAFGIPLDNLGFKPLERPELGQ</sequence>
<organism evidence="15 16">
    <name type="scientific">Centropus unirufus</name>
    <dbReference type="NCBI Taxonomy" id="1118519"/>
    <lineage>
        <taxon>Eukaryota</taxon>
        <taxon>Metazoa</taxon>
        <taxon>Chordata</taxon>
        <taxon>Craniata</taxon>
        <taxon>Vertebrata</taxon>
        <taxon>Euteleostomi</taxon>
        <taxon>Archelosauria</taxon>
        <taxon>Archosauria</taxon>
        <taxon>Dinosauria</taxon>
        <taxon>Saurischia</taxon>
        <taxon>Theropoda</taxon>
        <taxon>Coelurosauria</taxon>
        <taxon>Aves</taxon>
        <taxon>Neognathae</taxon>
        <taxon>Neoaves</taxon>
        <taxon>Otidimorphae</taxon>
        <taxon>Cuculiformes</taxon>
        <taxon>Centropidae</taxon>
        <taxon>Centropus</taxon>
    </lineage>
</organism>
<dbReference type="Pfam" id="PF13851">
    <property type="entry name" value="GAS"/>
    <property type="match status" value="1"/>
</dbReference>
<evidence type="ECO:0000256" key="12">
    <source>
        <dbReference type="ARBA" id="ARBA00031568"/>
    </source>
</evidence>
<dbReference type="GO" id="GO:0005874">
    <property type="term" value="C:microtubule"/>
    <property type="evidence" value="ECO:0007669"/>
    <property type="project" value="UniProtKB-KW"/>
</dbReference>
<feature type="non-terminal residue" evidence="15">
    <location>
        <position position="1"/>
    </location>
</feature>
<dbReference type="PANTHER" id="PTHR31543:SF0">
    <property type="entry name" value="DYNEIN REGULATORY COMPLEX SUBUNIT 4"/>
    <property type="match status" value="1"/>
</dbReference>
<dbReference type="OrthoDB" id="767661at2759"/>
<feature type="non-terminal residue" evidence="15">
    <location>
        <position position="281"/>
    </location>
</feature>
<evidence type="ECO:0000256" key="11">
    <source>
        <dbReference type="ARBA" id="ARBA00023273"/>
    </source>
</evidence>
<gene>
    <name evidence="15" type="primary">Gas8_0</name>
    <name evidence="15" type="ORF">CENUNI_R13640</name>
</gene>
<evidence type="ECO:0000256" key="2">
    <source>
        <dbReference type="ARBA" id="ARBA00004245"/>
    </source>
</evidence>
<proteinExistence type="inferred from homology"/>
<dbReference type="GO" id="GO:0030317">
    <property type="term" value="P:flagellated sperm motility"/>
    <property type="evidence" value="ECO:0007669"/>
    <property type="project" value="TreeGrafter"/>
</dbReference>